<dbReference type="Pfam" id="PF00368">
    <property type="entry name" value="HMG-CoA_red"/>
    <property type="match status" value="1"/>
</dbReference>
<evidence type="ECO:0000313" key="5">
    <source>
        <dbReference type="Proteomes" id="UP000305541"/>
    </source>
</evidence>
<dbReference type="PROSITE" id="PS50065">
    <property type="entry name" value="HMG_COA_REDUCTASE_4"/>
    <property type="match status" value="1"/>
</dbReference>
<dbReference type="InterPro" id="IPR023076">
    <property type="entry name" value="HMG_CoA_Rdtase_CS"/>
</dbReference>
<reference evidence="4 5" key="1">
    <citation type="submission" date="2019-05" db="EMBL/GenBank/DDBJ databases">
        <title>The metagenome of a microbial culture collection derived from dairy environment covers the genomic content of the human microbiome.</title>
        <authorList>
            <person name="Roder T."/>
            <person name="Wuthrich D."/>
            <person name="Sattari Z."/>
            <person name="Von Ah U."/>
            <person name="Bar C."/>
            <person name="Ronchi F."/>
            <person name="Macpherson A.J."/>
            <person name="Ganal-Vonarburg S.C."/>
            <person name="Bruggmann R."/>
            <person name="Vergeres G."/>
        </authorList>
    </citation>
    <scope>NUCLEOTIDE SEQUENCE [LARGE SCALE GENOMIC DNA]</scope>
    <source>
        <strain evidence="4 5">FAM 18815</strain>
    </source>
</reference>
<dbReference type="InterPro" id="IPR009023">
    <property type="entry name" value="HMG_CoA_Rdtase_NAD(P)-bd_sf"/>
</dbReference>
<dbReference type="GO" id="GO:0015936">
    <property type="term" value="P:coenzyme A metabolic process"/>
    <property type="evidence" value="ECO:0007669"/>
    <property type="project" value="InterPro"/>
</dbReference>
<dbReference type="InterPro" id="IPR002202">
    <property type="entry name" value="HMG_CoA_Rdtase"/>
</dbReference>
<dbReference type="NCBIfam" id="TIGR00532">
    <property type="entry name" value="HMG_CoA_R_NAD"/>
    <property type="match status" value="1"/>
</dbReference>
<dbReference type="PANTHER" id="PTHR10572:SF24">
    <property type="entry name" value="3-HYDROXY-3-METHYLGLUTARYL-COENZYME A REDUCTASE"/>
    <property type="match status" value="1"/>
</dbReference>
<sequence length="404" mass="43565">MIEGYHKLTRAQQLQVLLKATGIDFSNLKVDSVHQEQIENYLTDFSLPEGIGVNLKVNGKEYVVPMVTEEPSVIAAASNGAKIVNQAGGFIAQSQRLMMGQLLISKARFEAIDEYVKTNQEILLEIANAAHPSIQKRGGGALKMTARRLDTNKTSVDLLVDTKEAMGANTLNSMLEALKVDFEKHVVDVDMAILSNLADQALTVVTCKVPTKSLGDELAQRIVLASEYAQVDPYRAATHNKGIMNGIDAVVIATGNDWRAVESGAHAYAARDGQYRGLSTWKISDDQLVGKIQLPLPVATVGGSIGINTMAQLNLKILGSPNAKRLAEIIGSVGLAQNFAALKAIVSEGIQRGHMRLQAKSLLLEHGAPNDKLSEAVELLVSGGQINAQNAKKVVEEIRKKDMK</sequence>
<dbReference type="PROSITE" id="PS01192">
    <property type="entry name" value="HMG_COA_REDUCTASE_3"/>
    <property type="match status" value="1"/>
</dbReference>
<dbReference type="InterPro" id="IPR023074">
    <property type="entry name" value="HMG_CoA_Rdtase_cat_sf"/>
</dbReference>
<comment type="similarity">
    <text evidence="1 3">Belongs to the HMG-CoA reductase family.</text>
</comment>
<dbReference type="InterPro" id="IPR004553">
    <property type="entry name" value="HMG_CoA_Rdtase_bac-typ"/>
</dbReference>
<keyword evidence="3" id="KW-0520">NAD</keyword>
<dbReference type="InterPro" id="IPR009029">
    <property type="entry name" value="HMG_CoA_Rdtase_sub-bd_dom_sf"/>
</dbReference>
<evidence type="ECO:0000256" key="3">
    <source>
        <dbReference type="RuleBase" id="RU361219"/>
    </source>
</evidence>
<dbReference type="GO" id="GO:0004420">
    <property type="term" value="F:hydroxymethylglutaryl-CoA reductase (NADPH) activity"/>
    <property type="evidence" value="ECO:0007669"/>
    <property type="project" value="InterPro"/>
</dbReference>
<dbReference type="SUPFAM" id="SSF55035">
    <property type="entry name" value="NAD-binding domain of HMG-CoA reductase"/>
    <property type="match status" value="1"/>
</dbReference>
<dbReference type="PANTHER" id="PTHR10572">
    <property type="entry name" value="3-HYDROXY-3-METHYLGLUTARYL-COENZYME A REDUCTASE"/>
    <property type="match status" value="1"/>
</dbReference>
<dbReference type="Gene3D" id="3.90.770.10">
    <property type="entry name" value="3-hydroxy-3-methylglutaryl-coenzyme A Reductase, Chain A, domain 2"/>
    <property type="match status" value="2"/>
</dbReference>
<dbReference type="Gene3D" id="1.10.8.660">
    <property type="match status" value="1"/>
</dbReference>
<comment type="catalytic activity">
    <reaction evidence="3">
        <text>(R)-mevalonate + 2 NAD(+) + CoA = (3S)-3-hydroxy-3-methylglutaryl-CoA + 2 NADH + 2 H(+)</text>
        <dbReference type="Rhea" id="RHEA:14833"/>
        <dbReference type="ChEBI" id="CHEBI:15378"/>
        <dbReference type="ChEBI" id="CHEBI:36464"/>
        <dbReference type="ChEBI" id="CHEBI:43074"/>
        <dbReference type="ChEBI" id="CHEBI:57287"/>
        <dbReference type="ChEBI" id="CHEBI:57540"/>
        <dbReference type="ChEBI" id="CHEBI:57945"/>
        <dbReference type="EC" id="1.1.1.88"/>
    </reaction>
</comment>
<evidence type="ECO:0000256" key="2">
    <source>
        <dbReference type="ARBA" id="ARBA00023002"/>
    </source>
</evidence>
<dbReference type="Proteomes" id="UP000305541">
    <property type="component" value="Unassembled WGS sequence"/>
</dbReference>
<comment type="pathway">
    <text evidence="3">Metabolic intermediate metabolism; (R)-mevalonate degradation; (S)-3-hydroxy-3-methylglutaryl-CoA from (R)-mevalonate: step 1/1.</text>
</comment>
<dbReference type="EMBL" id="VBTH01000018">
    <property type="protein sequence ID" value="TLQ03590.1"/>
    <property type="molecule type" value="Genomic_DNA"/>
</dbReference>
<protein>
    <recommendedName>
        <fullName evidence="3">3-hydroxy-3-methylglutaryl coenzyme A reductase</fullName>
        <shortName evidence="3">HMG-CoA reductase</shortName>
        <ecNumber evidence="3">1.1.1.88</ecNumber>
    </recommendedName>
</protein>
<dbReference type="CDD" id="cd00644">
    <property type="entry name" value="HMG-CoA_reductase_classII"/>
    <property type="match status" value="1"/>
</dbReference>
<evidence type="ECO:0000256" key="1">
    <source>
        <dbReference type="ARBA" id="ARBA00007661"/>
    </source>
</evidence>
<name>A0A5R9BU41_9LACO</name>
<comment type="caution">
    <text evidence="4">The sequence shown here is derived from an EMBL/GenBank/DDBJ whole genome shotgun (WGS) entry which is preliminary data.</text>
</comment>
<evidence type="ECO:0000313" key="4">
    <source>
        <dbReference type="EMBL" id="TLQ03590.1"/>
    </source>
</evidence>
<proteinExistence type="inferred from homology"/>
<dbReference type="OrthoDB" id="9764892at2"/>
<dbReference type="AlphaFoldDB" id="A0A5R9BU41"/>
<gene>
    <name evidence="4" type="ORF">FEZ51_08700</name>
</gene>
<dbReference type="SUPFAM" id="SSF56542">
    <property type="entry name" value="Substrate-binding domain of HMG-CoA reductase"/>
    <property type="match status" value="1"/>
</dbReference>
<keyword evidence="2 3" id="KW-0560">Oxidoreductase</keyword>
<dbReference type="UniPathway" id="UPA00257">
    <property type="reaction ID" value="UER00367"/>
</dbReference>
<organism evidence="4 5">
    <name type="scientific">Pediococcus stilesii</name>
    <dbReference type="NCBI Taxonomy" id="331679"/>
    <lineage>
        <taxon>Bacteria</taxon>
        <taxon>Bacillati</taxon>
        <taxon>Bacillota</taxon>
        <taxon>Bacilli</taxon>
        <taxon>Lactobacillales</taxon>
        <taxon>Lactobacillaceae</taxon>
        <taxon>Pediococcus</taxon>
    </lineage>
</organism>
<dbReference type="RefSeq" id="WP_138474779.1">
    <property type="nucleotide sequence ID" value="NZ_VBTH01000018.1"/>
</dbReference>
<dbReference type="GO" id="GO:0140643">
    <property type="term" value="F:hydroxymethylglutaryl-CoA reductase (NADH) activity"/>
    <property type="evidence" value="ECO:0007669"/>
    <property type="project" value="UniProtKB-EC"/>
</dbReference>
<accession>A0A5R9BU41</accession>
<dbReference type="EC" id="1.1.1.88" evidence="3"/>